<name>A0A3B0T4K1_9ZZZZ</name>
<dbReference type="Gene3D" id="3.40.710.10">
    <property type="entry name" value="DD-peptidase/beta-lactamase superfamily"/>
    <property type="match status" value="1"/>
</dbReference>
<evidence type="ECO:0000313" key="2">
    <source>
        <dbReference type="EMBL" id="VAW09342.1"/>
    </source>
</evidence>
<dbReference type="InterPro" id="IPR001967">
    <property type="entry name" value="Peptidase_S11_N"/>
</dbReference>
<feature type="non-terminal residue" evidence="2">
    <location>
        <position position="109"/>
    </location>
</feature>
<dbReference type="AlphaFoldDB" id="A0A3B0T4K1"/>
<dbReference type="GO" id="GO:0006508">
    <property type="term" value="P:proteolysis"/>
    <property type="evidence" value="ECO:0007669"/>
    <property type="project" value="InterPro"/>
</dbReference>
<organism evidence="2">
    <name type="scientific">hydrothermal vent metagenome</name>
    <dbReference type="NCBI Taxonomy" id="652676"/>
    <lineage>
        <taxon>unclassified sequences</taxon>
        <taxon>metagenomes</taxon>
        <taxon>ecological metagenomes</taxon>
    </lineage>
</organism>
<keyword evidence="2" id="KW-0378">Hydrolase</keyword>
<dbReference type="GO" id="GO:0009002">
    <property type="term" value="F:serine-type D-Ala-D-Ala carboxypeptidase activity"/>
    <property type="evidence" value="ECO:0007669"/>
    <property type="project" value="UniProtKB-EC"/>
</dbReference>
<dbReference type="EC" id="3.4.16.4" evidence="2"/>
<evidence type="ECO:0000259" key="1">
    <source>
        <dbReference type="Pfam" id="PF00768"/>
    </source>
</evidence>
<proteinExistence type="predicted"/>
<gene>
    <name evidence="2" type="ORF">MNBD_ACTINO02-711</name>
</gene>
<accession>A0A3B0T4K1</accession>
<sequence length="109" mass="11171">MFRTLAVALSIALPLTVPPPPPIAPGPSVGEPPAIESAAWIVVDSESGVVLAGKDIDIPRPMASVTKIMTAMVVVDNAAMDEIVVISDRAADVGESEIGVVAGERWTVG</sequence>
<dbReference type="SUPFAM" id="SSF56601">
    <property type="entry name" value="beta-lactamase/transpeptidase-like"/>
    <property type="match status" value="1"/>
</dbReference>
<reference evidence="2" key="1">
    <citation type="submission" date="2018-06" db="EMBL/GenBank/DDBJ databases">
        <authorList>
            <person name="Zhirakovskaya E."/>
        </authorList>
    </citation>
    <scope>NUCLEOTIDE SEQUENCE</scope>
</reference>
<keyword evidence="2" id="KW-0645">Protease</keyword>
<dbReference type="InterPro" id="IPR012338">
    <property type="entry name" value="Beta-lactam/transpept-like"/>
</dbReference>
<feature type="domain" description="Peptidase S11 D-alanyl-D-alanine carboxypeptidase A N-terminal" evidence="1">
    <location>
        <begin position="31"/>
        <end position="95"/>
    </location>
</feature>
<dbReference type="EMBL" id="UOEK01000560">
    <property type="protein sequence ID" value="VAW09342.1"/>
    <property type="molecule type" value="Genomic_DNA"/>
</dbReference>
<protein>
    <submittedName>
        <fullName evidence="2">D-alanyl-D-alanine carboxypeptidase</fullName>
        <ecNumber evidence="2">3.4.16.4</ecNumber>
    </submittedName>
</protein>
<dbReference type="Pfam" id="PF00768">
    <property type="entry name" value="Peptidase_S11"/>
    <property type="match status" value="1"/>
</dbReference>
<keyword evidence="2" id="KW-0121">Carboxypeptidase</keyword>